<keyword evidence="1" id="KW-0472">Membrane</keyword>
<feature type="domain" description="Alpha-galactosidase NEW3" evidence="3">
    <location>
        <begin position="272"/>
        <end position="346"/>
    </location>
</feature>
<evidence type="ECO:0000259" key="3">
    <source>
        <dbReference type="Pfam" id="PF10633"/>
    </source>
</evidence>
<dbReference type="InterPro" id="IPR018905">
    <property type="entry name" value="A-galactase_NEW3"/>
</dbReference>
<evidence type="ECO:0000313" key="5">
    <source>
        <dbReference type="Proteomes" id="UP001596250"/>
    </source>
</evidence>
<dbReference type="Pfam" id="PF10633">
    <property type="entry name" value="NPCBM_assoc"/>
    <property type="match status" value="2"/>
</dbReference>
<evidence type="ECO:0000313" key="4">
    <source>
        <dbReference type="EMBL" id="MFC5987252.1"/>
    </source>
</evidence>
<reference evidence="5" key="1">
    <citation type="journal article" date="2019" name="Int. J. Syst. Evol. Microbiol.">
        <title>The Global Catalogue of Microorganisms (GCM) 10K type strain sequencing project: providing services to taxonomists for standard genome sequencing and annotation.</title>
        <authorList>
            <consortium name="The Broad Institute Genomics Platform"/>
            <consortium name="The Broad Institute Genome Sequencing Center for Infectious Disease"/>
            <person name="Wu L."/>
            <person name="Ma J."/>
        </authorList>
    </citation>
    <scope>NUCLEOTIDE SEQUENCE [LARGE SCALE GENOMIC DNA]</scope>
    <source>
        <strain evidence="5">CCM 8749</strain>
    </source>
</reference>
<keyword evidence="5" id="KW-1185">Reference proteome</keyword>
<gene>
    <name evidence="4" type="ORF">ACFPXP_12635</name>
</gene>
<name>A0ABW1IQA8_9BACL</name>
<proteinExistence type="predicted"/>
<accession>A0ABW1IQA8</accession>
<keyword evidence="1" id="KW-0812">Transmembrane</keyword>
<comment type="caution">
    <text evidence="4">The sequence shown here is derived from an EMBL/GenBank/DDBJ whole genome shotgun (WGS) entry which is preliminary data.</text>
</comment>
<dbReference type="RefSeq" id="WP_379894599.1">
    <property type="nucleotide sequence ID" value="NZ_CBCSCT010000046.1"/>
</dbReference>
<dbReference type="Proteomes" id="UP001596250">
    <property type="component" value="Unassembled WGS sequence"/>
</dbReference>
<sequence>MKFKVQTRRFWSKWMIIACVGAIMLCMSTSVQTVKAAEGVTLFTPYTDISVVPGETIDYSLQVINNTDTVQTVPLTVSGLPQDWSYEFSSGGWSVREISVLPEQEVTVNMDVEVPLQIDKGNYMFEVRAGSAAQLPLTVRISEQGTYKSELNVDQTNMEGLADSTFTFDGELRNRTAEEQVYALSAKAPAGWEVQFTTNSDRVTSVSIEPNQTASINISVRPPAQVAAGTYTIPVSASTSSTSANVELEVVITGTYGLELTTPDGLLSTEVQAGKSKSLDLVVRNTGSTELTDVQLSDSSPVDWEVEFEPAAIESIPAGESVRVTAKITSSDQAIAGDYVSQITASTAEATDSAEFRVAVKTSMLWGWIGILIIIAALGCVYYLFRKYGRR</sequence>
<keyword evidence="1" id="KW-1133">Transmembrane helix</keyword>
<protein>
    <submittedName>
        <fullName evidence="4">NEW3 domain-containing protein</fullName>
    </submittedName>
</protein>
<feature type="domain" description="Alpha-galactosidase NEW3" evidence="3">
    <location>
        <begin position="183"/>
        <end position="238"/>
    </location>
</feature>
<organism evidence="4 5">
    <name type="scientific">Marinicrinis lubricantis</name>
    <dbReference type="NCBI Taxonomy" id="2086470"/>
    <lineage>
        <taxon>Bacteria</taxon>
        <taxon>Bacillati</taxon>
        <taxon>Bacillota</taxon>
        <taxon>Bacilli</taxon>
        <taxon>Bacillales</taxon>
        <taxon>Paenibacillaceae</taxon>
    </lineage>
</organism>
<dbReference type="Gene3D" id="2.60.40.10">
    <property type="entry name" value="Immunoglobulins"/>
    <property type="match status" value="3"/>
</dbReference>
<dbReference type="PANTHER" id="PTHR39198:SF1">
    <property type="entry name" value="ALPHA-GALACTOSIDASE NEW3 DOMAIN-CONTAINING PROTEIN"/>
    <property type="match status" value="1"/>
</dbReference>
<dbReference type="EMBL" id="JBHSQV010000157">
    <property type="protein sequence ID" value="MFC5987252.1"/>
    <property type="molecule type" value="Genomic_DNA"/>
</dbReference>
<feature type="transmembrane region" description="Helical" evidence="1">
    <location>
        <begin position="365"/>
        <end position="385"/>
    </location>
</feature>
<dbReference type="InterPro" id="IPR013783">
    <property type="entry name" value="Ig-like_fold"/>
</dbReference>
<dbReference type="PANTHER" id="PTHR39198">
    <property type="entry name" value="HYPOTHETICAL MEMBRANE PROTEIN, CONSERVED"/>
    <property type="match status" value="1"/>
</dbReference>
<keyword evidence="2" id="KW-0732">Signal</keyword>
<feature type="chain" id="PRO_5045417958" evidence="2">
    <location>
        <begin position="37"/>
        <end position="391"/>
    </location>
</feature>
<evidence type="ECO:0000256" key="1">
    <source>
        <dbReference type="SAM" id="Phobius"/>
    </source>
</evidence>
<evidence type="ECO:0000256" key="2">
    <source>
        <dbReference type="SAM" id="SignalP"/>
    </source>
</evidence>
<feature type="signal peptide" evidence="2">
    <location>
        <begin position="1"/>
        <end position="36"/>
    </location>
</feature>